<evidence type="ECO:0000313" key="2">
    <source>
        <dbReference type="EnsemblMetazoa" id="XP_038055106.1"/>
    </source>
</evidence>
<organism evidence="2 3">
    <name type="scientific">Patiria miniata</name>
    <name type="common">Bat star</name>
    <name type="synonym">Asterina miniata</name>
    <dbReference type="NCBI Taxonomy" id="46514"/>
    <lineage>
        <taxon>Eukaryota</taxon>
        <taxon>Metazoa</taxon>
        <taxon>Echinodermata</taxon>
        <taxon>Eleutherozoa</taxon>
        <taxon>Asterozoa</taxon>
        <taxon>Asteroidea</taxon>
        <taxon>Valvatacea</taxon>
        <taxon>Valvatida</taxon>
        <taxon>Asterinidae</taxon>
        <taxon>Patiria</taxon>
    </lineage>
</organism>
<dbReference type="PANTHER" id="PTHR35558:SF1">
    <property type="entry name" value="ENDONUCLEASE_EXONUCLEASE_PHOSPHATASE DOMAIN-CONTAINING PROTEIN"/>
    <property type="match status" value="1"/>
</dbReference>
<feature type="region of interest" description="Disordered" evidence="1">
    <location>
        <begin position="1"/>
        <end position="53"/>
    </location>
</feature>
<keyword evidence="3" id="KW-1185">Reference proteome</keyword>
<dbReference type="PANTHER" id="PTHR35558">
    <property type="entry name" value="SGNH_HYDRO DOMAIN-CONTAINING PROTEIN"/>
    <property type="match status" value="1"/>
</dbReference>
<reference evidence="2" key="1">
    <citation type="submission" date="2022-11" db="UniProtKB">
        <authorList>
            <consortium name="EnsemblMetazoa"/>
        </authorList>
    </citation>
    <scope>IDENTIFICATION</scope>
</reference>
<evidence type="ECO:0000313" key="3">
    <source>
        <dbReference type="Proteomes" id="UP000887568"/>
    </source>
</evidence>
<dbReference type="RefSeq" id="XP_038055106.1">
    <property type="nucleotide sequence ID" value="XM_038199178.1"/>
</dbReference>
<feature type="compositionally biased region" description="Basic residues" evidence="1">
    <location>
        <begin position="28"/>
        <end position="46"/>
    </location>
</feature>
<dbReference type="GeneID" id="119727323"/>
<evidence type="ECO:0000256" key="1">
    <source>
        <dbReference type="SAM" id="MobiDB-lite"/>
    </source>
</evidence>
<dbReference type="EnsemblMetazoa" id="XM_038199178.1">
    <property type="protein sequence ID" value="XP_038055106.1"/>
    <property type="gene ID" value="LOC119727323"/>
</dbReference>
<dbReference type="AlphaFoldDB" id="A0A913ZVK7"/>
<protein>
    <submittedName>
        <fullName evidence="2">Uncharacterized protein</fullName>
    </submittedName>
</protein>
<sequence>MYRANISRQRRRPARFLVEPVPEPASSAKKKKKSSPVKKSRSRRAPARTAPSASFAVPGAVPIATAPLCQPGFGSTTTGQSAPAHPLITSVGLSTSGAAPSFSPVISAPIAVQPVFTPVTSGASMTSGASLTFQPGLSPVICAHAVQPEFTPVTSGASMTSRVSRTFQPPAASLAAYQPVHAAVPSFGAMSPSVLLASCGAMSSLAGSGTDISGGLLPHANSGLVSSPGSSAAFNGAPSAVPAAPMAPATAAPCTTTSMGPALGSVPLVSPGGEYGSQQPTCNGPNIDMMNMHRPLSMAQASVHTILGFHVSQALKEKIWQGSCIDLALLRNDTASAVLARTDTQGTDLTFALEGGSLVLRKPGATRKKIESLDAWQSAFHTFMAIYLVKHTNRFAELLRYAEIIRTAHIQFPGQGWKVYDEQFRLKQEADPPRSWGQIDSELWLTVAAVGLNSPSYSRGGLPAAQTPRTGNSFKLGNCFALIQPKVAIFRDANTHTFAVNARALVMAPRVVELGGKREGPLHPVVLAHQVRFGMSLDPRYLPSQVLLQRQ</sequence>
<name>A0A913ZVK7_PATMI</name>
<dbReference type="Proteomes" id="UP000887568">
    <property type="component" value="Unplaced"/>
</dbReference>
<accession>A0A913ZVK7</accession>
<dbReference type="OMA" id="FKHECSH"/>
<dbReference type="OrthoDB" id="6150723at2759"/>
<proteinExistence type="predicted"/>